<organism evidence="2 3">
    <name type="scientific">Periconia digitata</name>
    <dbReference type="NCBI Taxonomy" id="1303443"/>
    <lineage>
        <taxon>Eukaryota</taxon>
        <taxon>Fungi</taxon>
        <taxon>Dikarya</taxon>
        <taxon>Ascomycota</taxon>
        <taxon>Pezizomycotina</taxon>
        <taxon>Dothideomycetes</taxon>
        <taxon>Pleosporomycetidae</taxon>
        <taxon>Pleosporales</taxon>
        <taxon>Massarineae</taxon>
        <taxon>Periconiaceae</taxon>
        <taxon>Periconia</taxon>
    </lineage>
</organism>
<comment type="caution">
    <text evidence="2">The sequence shown here is derived from an EMBL/GenBank/DDBJ whole genome shotgun (WGS) entry which is preliminary data.</text>
</comment>
<sequence length="92" mass="10422">MSLKASHHTDMLTRSFTTKYRATSVTVRLVLPRPHHPPARCGTKREQRVCARYLPTYRFREHGGGAVHGRGRLGELPGSSQTENKKRGGRRN</sequence>
<keyword evidence="3" id="KW-1185">Reference proteome</keyword>
<evidence type="ECO:0000313" key="3">
    <source>
        <dbReference type="Proteomes" id="UP001152607"/>
    </source>
</evidence>
<gene>
    <name evidence="2" type="ORF">PDIGIT_LOCUS1631</name>
</gene>
<dbReference type="EMBL" id="CAOQHR010000001">
    <property type="protein sequence ID" value="CAI6268505.1"/>
    <property type="molecule type" value="Genomic_DNA"/>
</dbReference>
<evidence type="ECO:0000256" key="1">
    <source>
        <dbReference type="SAM" id="MobiDB-lite"/>
    </source>
</evidence>
<reference evidence="2" key="1">
    <citation type="submission" date="2023-01" db="EMBL/GenBank/DDBJ databases">
        <authorList>
            <person name="Van Ghelder C."/>
            <person name="Rancurel C."/>
        </authorList>
    </citation>
    <scope>NUCLEOTIDE SEQUENCE</scope>
    <source>
        <strain evidence="2">CNCM I-4278</strain>
    </source>
</reference>
<dbReference type="Proteomes" id="UP001152607">
    <property type="component" value="Unassembled WGS sequence"/>
</dbReference>
<feature type="region of interest" description="Disordered" evidence="1">
    <location>
        <begin position="61"/>
        <end position="92"/>
    </location>
</feature>
<name>A0A9W4XHD4_9PLEO</name>
<proteinExistence type="predicted"/>
<evidence type="ECO:0000313" key="2">
    <source>
        <dbReference type="EMBL" id="CAI6268505.1"/>
    </source>
</evidence>
<protein>
    <submittedName>
        <fullName evidence="2">Uncharacterized protein</fullName>
    </submittedName>
</protein>
<accession>A0A9W4XHD4</accession>
<dbReference type="AlphaFoldDB" id="A0A9W4XHD4"/>